<feature type="domain" description="Protein kinase" evidence="21">
    <location>
        <begin position="653"/>
        <end position="940"/>
    </location>
</feature>
<evidence type="ECO:0000259" key="21">
    <source>
        <dbReference type="PROSITE" id="PS50011"/>
    </source>
</evidence>
<dbReference type="PROSITE" id="PS00108">
    <property type="entry name" value="PROTEIN_KINASE_ST"/>
    <property type="match status" value="1"/>
</dbReference>
<dbReference type="NCBIfam" id="TIGR00229">
    <property type="entry name" value="sensory_box"/>
    <property type="match status" value="2"/>
</dbReference>
<keyword evidence="6" id="KW-0600">Photoreceptor protein</keyword>
<evidence type="ECO:0000256" key="19">
    <source>
        <dbReference type="PROSITE-ProRule" id="PRU10141"/>
    </source>
</evidence>
<evidence type="ECO:0000256" key="18">
    <source>
        <dbReference type="ARBA" id="ARBA00048679"/>
    </source>
</evidence>
<sequence>MAQRRSMEVFESSAVDHEKANPNSSTSSVQAEASSQTQTYGGSREAAMINKWMAFDQREDTGNEAIKEAWGLTSSGYSNCDNKNKNGESPSSSLSMKILREDVSIAERAAEWGLLNVLRRSDDAGEGSFTANIMRSSGEKKKKSPSSAASDRFVTTESTKTSEESSEPGALPRLSQELKTALATLQQTFVVSDATKPDCPIMYASSGFFTMTGYSSKEVIGRNCRFLQGPETDGNEVAKIREAVKKGRSYCGRLLNYKKDGTPFWNLLTVTPIKDEQGNAIKFIGMQVEVSKYTEGINDKALRPNGLPKSLIRYDARQKDKALDSIEEVVQTVKRPPNSHIRTLSHDTPDHLDYLLPKSADFDPLNTPTPSRLTPQLDPDSNSKSASAADVGKKSRYSGRFSFMGIGLKARSLSSTANLEQSLSLDSQVFMATNIKRSDSWDRAERERDIRQGIDLATTLERIEKNFVITDPRLPDNPIIFASDSFLELTEYTREEILGRNCRFLQGPETNQATVQKIRDAIREQREITVQLINYTKSGKKFWNLFHLQPMRDQKGELQYFIGVQLDGSDHVEPLRNRLSEKTEQQSAKLVKATAENVDEAVRELPDANLRPEDLWATHSQPVFPRPHKRDSSSWLAIQKITSREEKIGLNHFKPIKPLGCGDTGSVHLVELQGTGELFAMKAMEKSVMLNRNKVHRACVEREIISLLDHPFLPTLYGSFQTSTHICLITDFCPGGELFALLDKQPMKLFKEESARFYAAEVIIGLEYLHCLGIIYRDLKPENILLQKDGHVVLTDFDLSFMTSCKPQIVKHQLPNNRRPSRSQQPPTFVAEPVTQSNSFVGTEEYIAPEIITGSGHSSAIDWWALGILLYEMLYGRTPFRGKNRQKTFANILHKDLTFPSSIPVSLAARQLINALLNRDPVNRLGSNTGANEIKQHPFFRGINWPLIRCMSPPPLEVPLRLIGKDPKAKDVTWEDNGLLVQSMDMEIF</sequence>
<evidence type="ECO:0000256" key="12">
    <source>
        <dbReference type="ARBA" id="ARBA00022741"/>
    </source>
</evidence>
<accession>A0A126WY86</accession>
<keyword evidence="10" id="KW-0808">Transferase</keyword>
<organism evidence="24">
    <name type="scientific">Geobalanus oblongifolius</name>
    <dbReference type="NCBI Taxonomy" id="163927"/>
    <lineage>
        <taxon>Eukaryota</taxon>
        <taxon>Viridiplantae</taxon>
        <taxon>Streptophyta</taxon>
        <taxon>Embryophyta</taxon>
        <taxon>Tracheophyta</taxon>
        <taxon>Spermatophyta</taxon>
        <taxon>Magnoliopsida</taxon>
        <taxon>eudicotyledons</taxon>
        <taxon>Gunneridae</taxon>
        <taxon>Pentapetalae</taxon>
        <taxon>rosids</taxon>
        <taxon>fabids</taxon>
        <taxon>Malpighiales</taxon>
        <taxon>Chrysobalanaceae</taxon>
        <taxon>Geobalanus</taxon>
    </lineage>
</organism>
<feature type="compositionally biased region" description="Low complexity" evidence="20">
    <location>
        <begin position="24"/>
        <end position="39"/>
    </location>
</feature>
<dbReference type="GO" id="GO:0005886">
    <property type="term" value="C:plasma membrane"/>
    <property type="evidence" value="ECO:0007669"/>
    <property type="project" value="UniProtKB-SubCell"/>
</dbReference>
<evidence type="ECO:0000256" key="16">
    <source>
        <dbReference type="ARBA" id="ARBA00023170"/>
    </source>
</evidence>
<keyword evidence="15" id="KW-0157">Chromophore</keyword>
<dbReference type="PROSITE" id="PS50011">
    <property type="entry name" value="PROTEIN_KINASE_DOM"/>
    <property type="match status" value="1"/>
</dbReference>
<feature type="domain" description="PAC" evidence="23">
    <location>
        <begin position="526"/>
        <end position="580"/>
    </location>
</feature>
<evidence type="ECO:0000256" key="14">
    <source>
        <dbReference type="ARBA" id="ARBA00022840"/>
    </source>
</evidence>
<dbReference type="GO" id="GO:0005524">
    <property type="term" value="F:ATP binding"/>
    <property type="evidence" value="ECO:0007669"/>
    <property type="project" value="UniProtKB-UniRule"/>
</dbReference>
<feature type="region of interest" description="Disordered" evidence="20">
    <location>
        <begin position="127"/>
        <end position="173"/>
    </location>
</feature>
<dbReference type="InterPro" id="IPR000719">
    <property type="entry name" value="Prot_kinase_dom"/>
</dbReference>
<feature type="region of interest" description="Disordered" evidence="20">
    <location>
        <begin position="355"/>
        <end position="391"/>
    </location>
</feature>
<dbReference type="CDD" id="cd00130">
    <property type="entry name" value="PAS"/>
    <property type="match status" value="2"/>
</dbReference>
<keyword evidence="13" id="KW-0418">Kinase</keyword>
<evidence type="ECO:0000259" key="23">
    <source>
        <dbReference type="PROSITE" id="PS50113"/>
    </source>
</evidence>
<dbReference type="Pfam" id="PF00069">
    <property type="entry name" value="Pkinase"/>
    <property type="match status" value="1"/>
</dbReference>
<dbReference type="GO" id="GO:0004674">
    <property type="term" value="F:protein serine/threonine kinase activity"/>
    <property type="evidence" value="ECO:0007669"/>
    <property type="project" value="UniProtKB-KW"/>
</dbReference>
<feature type="region of interest" description="Disordered" evidence="20">
    <location>
        <begin position="1"/>
        <end position="42"/>
    </location>
</feature>
<keyword evidence="14 19" id="KW-0067">ATP-binding</keyword>
<comment type="catalytic activity">
    <reaction evidence="18">
        <text>L-seryl-[protein] + ATP = O-phospho-L-seryl-[protein] + ADP + H(+)</text>
        <dbReference type="Rhea" id="RHEA:17989"/>
        <dbReference type="Rhea" id="RHEA-COMP:9863"/>
        <dbReference type="Rhea" id="RHEA-COMP:11604"/>
        <dbReference type="ChEBI" id="CHEBI:15378"/>
        <dbReference type="ChEBI" id="CHEBI:29999"/>
        <dbReference type="ChEBI" id="CHEBI:30616"/>
        <dbReference type="ChEBI" id="CHEBI:83421"/>
        <dbReference type="ChEBI" id="CHEBI:456216"/>
        <dbReference type="EC" id="2.7.11.1"/>
    </reaction>
</comment>
<dbReference type="GO" id="GO:0009902">
    <property type="term" value="P:chloroplast relocation"/>
    <property type="evidence" value="ECO:0007669"/>
    <property type="project" value="UniProtKB-ARBA"/>
</dbReference>
<dbReference type="InterPro" id="IPR008271">
    <property type="entry name" value="Ser/Thr_kinase_AS"/>
</dbReference>
<keyword evidence="9" id="KW-0288">FMN</keyword>
<comment type="similarity">
    <text evidence="3">Belongs to the protein kinase superfamily. AGC Ser/Thr protein kinase family.</text>
</comment>
<dbReference type="FunFam" id="3.30.450.20:FF:000002">
    <property type="entry name" value="LOV domain-containing protein"/>
    <property type="match status" value="1"/>
</dbReference>
<dbReference type="Pfam" id="PF13426">
    <property type="entry name" value="PAS_9"/>
    <property type="match status" value="2"/>
</dbReference>
<dbReference type="Gene3D" id="3.30.450.20">
    <property type="entry name" value="PAS domain"/>
    <property type="match status" value="2"/>
</dbReference>
<dbReference type="FunFam" id="1.10.510.10:FF:000265">
    <property type="entry name" value="Putative LOV domain-containing protein"/>
    <property type="match status" value="1"/>
</dbReference>
<dbReference type="PROSITE" id="PS50113">
    <property type="entry name" value="PAC"/>
    <property type="match status" value="2"/>
</dbReference>
<dbReference type="PROSITE" id="PS00107">
    <property type="entry name" value="PROTEIN_KINASE_ATP"/>
    <property type="match status" value="1"/>
</dbReference>
<dbReference type="PANTHER" id="PTHR45637">
    <property type="entry name" value="FLIPPASE KINASE 1-RELATED"/>
    <property type="match status" value="1"/>
</dbReference>
<comment type="cofactor">
    <cofactor evidence="1">
        <name>FMN</name>
        <dbReference type="ChEBI" id="CHEBI:58210"/>
    </cofactor>
</comment>
<comment type="catalytic activity">
    <reaction evidence="17">
        <text>L-threonyl-[protein] + ATP = O-phospho-L-threonyl-[protein] + ADP + H(+)</text>
        <dbReference type="Rhea" id="RHEA:46608"/>
        <dbReference type="Rhea" id="RHEA-COMP:11060"/>
        <dbReference type="Rhea" id="RHEA-COMP:11605"/>
        <dbReference type="ChEBI" id="CHEBI:15378"/>
        <dbReference type="ChEBI" id="CHEBI:30013"/>
        <dbReference type="ChEBI" id="CHEBI:30616"/>
        <dbReference type="ChEBI" id="CHEBI:61977"/>
        <dbReference type="ChEBI" id="CHEBI:456216"/>
        <dbReference type="EC" id="2.7.11.1"/>
    </reaction>
</comment>
<dbReference type="AlphaFoldDB" id="A0A126WY86"/>
<dbReference type="InterPro" id="IPR001610">
    <property type="entry name" value="PAC"/>
</dbReference>
<evidence type="ECO:0000256" key="5">
    <source>
        <dbReference type="ARBA" id="ARBA00022527"/>
    </source>
</evidence>
<dbReference type="InterPro" id="IPR000014">
    <property type="entry name" value="PAS"/>
</dbReference>
<proteinExistence type="evidence at transcript level"/>
<evidence type="ECO:0000256" key="2">
    <source>
        <dbReference type="ARBA" id="ARBA00004202"/>
    </source>
</evidence>
<dbReference type="InterPro" id="IPR017441">
    <property type="entry name" value="Protein_kinase_ATP_BS"/>
</dbReference>
<protein>
    <recommendedName>
        <fullName evidence="4">non-specific serine/threonine protein kinase</fullName>
        <ecNumber evidence="4">2.7.11.1</ecNumber>
    </recommendedName>
</protein>
<feature type="domain" description="PAS" evidence="22">
    <location>
        <begin position="174"/>
        <end position="247"/>
    </location>
</feature>
<dbReference type="SMART" id="SM00091">
    <property type="entry name" value="PAS"/>
    <property type="match status" value="2"/>
</dbReference>
<evidence type="ECO:0000256" key="20">
    <source>
        <dbReference type="SAM" id="MobiDB-lite"/>
    </source>
</evidence>
<dbReference type="EMBL" id="KU699271">
    <property type="protein sequence ID" value="AML77264.1"/>
    <property type="molecule type" value="mRNA"/>
</dbReference>
<feature type="binding site" evidence="19">
    <location>
        <position position="682"/>
    </location>
    <ligand>
        <name>ATP</name>
        <dbReference type="ChEBI" id="CHEBI:30616"/>
    </ligand>
</feature>
<keyword evidence="12 19" id="KW-0547">Nucleotide-binding</keyword>
<dbReference type="GO" id="GO:0009882">
    <property type="term" value="F:blue light photoreceptor activity"/>
    <property type="evidence" value="ECO:0007669"/>
    <property type="project" value="UniProtKB-ARBA"/>
</dbReference>
<evidence type="ECO:0000256" key="10">
    <source>
        <dbReference type="ARBA" id="ARBA00022679"/>
    </source>
</evidence>
<dbReference type="InterPro" id="IPR035965">
    <property type="entry name" value="PAS-like_dom_sf"/>
</dbReference>
<evidence type="ECO:0000256" key="4">
    <source>
        <dbReference type="ARBA" id="ARBA00012513"/>
    </source>
</evidence>
<feature type="compositionally biased region" description="Polar residues" evidence="20">
    <location>
        <begin position="366"/>
        <end position="386"/>
    </location>
</feature>
<evidence type="ECO:0000256" key="15">
    <source>
        <dbReference type="ARBA" id="ARBA00022991"/>
    </source>
</evidence>
<dbReference type="GO" id="GO:0007623">
    <property type="term" value="P:circadian rhythm"/>
    <property type="evidence" value="ECO:0007669"/>
    <property type="project" value="UniProtKB-ARBA"/>
</dbReference>
<dbReference type="SUPFAM" id="SSF55785">
    <property type="entry name" value="PYP-like sensor domain (PAS domain)"/>
    <property type="match status" value="2"/>
</dbReference>
<evidence type="ECO:0000256" key="17">
    <source>
        <dbReference type="ARBA" id="ARBA00047899"/>
    </source>
</evidence>
<dbReference type="SMART" id="SM00086">
    <property type="entry name" value="PAC"/>
    <property type="match status" value="2"/>
</dbReference>
<feature type="domain" description="PAS" evidence="22">
    <location>
        <begin position="452"/>
        <end position="525"/>
    </location>
</feature>
<feature type="compositionally biased region" description="Low complexity" evidence="20">
    <location>
        <begin position="145"/>
        <end position="159"/>
    </location>
</feature>
<dbReference type="FunFam" id="3.30.450.20:FF:000036">
    <property type="entry name" value="Putative LOV domain-containing protein"/>
    <property type="match status" value="1"/>
</dbReference>
<evidence type="ECO:0000256" key="11">
    <source>
        <dbReference type="ARBA" id="ARBA00022737"/>
    </source>
</evidence>
<dbReference type="GO" id="GO:0042802">
    <property type="term" value="F:identical protein binding"/>
    <property type="evidence" value="ECO:0007669"/>
    <property type="project" value="UniProtKB-ARBA"/>
</dbReference>
<dbReference type="EC" id="2.7.11.1" evidence="4"/>
<dbReference type="Gene3D" id="3.30.200.20">
    <property type="entry name" value="Phosphorylase Kinase, domain 1"/>
    <property type="match status" value="1"/>
</dbReference>
<dbReference type="CDD" id="cd05574">
    <property type="entry name" value="STKc_phototropin_like"/>
    <property type="match status" value="1"/>
</dbReference>
<evidence type="ECO:0000313" key="24">
    <source>
        <dbReference type="EMBL" id="AML77264.1"/>
    </source>
</evidence>
<dbReference type="SMART" id="SM00220">
    <property type="entry name" value="S_TKc"/>
    <property type="match status" value="1"/>
</dbReference>
<feature type="region of interest" description="Disordered" evidence="20">
    <location>
        <begin position="73"/>
        <end position="93"/>
    </location>
</feature>
<reference evidence="24" key="1">
    <citation type="journal article" date="2016" name="Proc. Natl. Acad. Sci. U.S.A.">
        <title>Functional and topological diversity of LOV domain photoreceptors.</title>
        <authorList>
            <person name="Glantz S.T."/>
            <person name="Carpenter E.J."/>
            <person name="Melkonian M."/>
            <person name="Gardner K.H."/>
            <person name="Boyden E.S."/>
            <person name="Wong G.K."/>
            <person name="Chow B.Y."/>
        </authorList>
    </citation>
    <scope>NUCLEOTIDE SEQUENCE</scope>
    <source>
        <strain evidence="24">HBUQ_2008844</strain>
    </source>
</reference>
<evidence type="ECO:0000256" key="6">
    <source>
        <dbReference type="ARBA" id="ARBA00022543"/>
    </source>
</evidence>
<keyword evidence="11" id="KW-0677">Repeat</keyword>
<dbReference type="FunFam" id="3.30.200.20:FF:000133">
    <property type="entry name" value="LOV domain-containing protein"/>
    <property type="match status" value="1"/>
</dbReference>
<evidence type="ECO:0000256" key="1">
    <source>
        <dbReference type="ARBA" id="ARBA00001917"/>
    </source>
</evidence>
<keyword evidence="7" id="KW-0716">Sensory transduction</keyword>
<name>A0A126WY86_9ROSI</name>
<keyword evidence="16" id="KW-0675">Receptor</keyword>
<keyword evidence="5" id="KW-0723">Serine/threonine-protein kinase</keyword>
<dbReference type="GO" id="GO:0010181">
    <property type="term" value="F:FMN binding"/>
    <property type="evidence" value="ECO:0007669"/>
    <property type="project" value="UniProtKB-ARBA"/>
</dbReference>
<dbReference type="GO" id="GO:0009638">
    <property type="term" value="P:phototropism"/>
    <property type="evidence" value="ECO:0007669"/>
    <property type="project" value="UniProtKB-ARBA"/>
</dbReference>
<dbReference type="SUPFAM" id="SSF56112">
    <property type="entry name" value="Protein kinase-like (PK-like)"/>
    <property type="match status" value="1"/>
</dbReference>
<evidence type="ECO:0000259" key="22">
    <source>
        <dbReference type="PROSITE" id="PS50112"/>
    </source>
</evidence>
<evidence type="ECO:0000256" key="3">
    <source>
        <dbReference type="ARBA" id="ARBA00009903"/>
    </source>
</evidence>
<keyword evidence="8" id="KW-0285">Flavoprotein</keyword>
<evidence type="ECO:0000256" key="8">
    <source>
        <dbReference type="ARBA" id="ARBA00022630"/>
    </source>
</evidence>
<dbReference type="Gene3D" id="1.10.510.10">
    <property type="entry name" value="Transferase(Phosphotransferase) domain 1"/>
    <property type="match status" value="1"/>
</dbReference>
<feature type="compositionally biased region" description="Basic and acidic residues" evidence="20">
    <location>
        <begin position="1"/>
        <end position="20"/>
    </location>
</feature>
<dbReference type="PROSITE" id="PS50112">
    <property type="entry name" value="PAS"/>
    <property type="match status" value="2"/>
</dbReference>
<evidence type="ECO:0000256" key="9">
    <source>
        <dbReference type="ARBA" id="ARBA00022643"/>
    </source>
</evidence>
<dbReference type="InterPro" id="IPR000700">
    <property type="entry name" value="PAS-assoc_C"/>
</dbReference>
<evidence type="ECO:0000256" key="7">
    <source>
        <dbReference type="ARBA" id="ARBA00022606"/>
    </source>
</evidence>
<comment type="subcellular location">
    <subcellularLocation>
        <location evidence="2">Cell membrane</location>
        <topology evidence="2">Peripheral membrane protein</topology>
    </subcellularLocation>
</comment>
<evidence type="ECO:0000256" key="13">
    <source>
        <dbReference type="ARBA" id="ARBA00022777"/>
    </source>
</evidence>
<dbReference type="InterPro" id="IPR011009">
    <property type="entry name" value="Kinase-like_dom_sf"/>
</dbReference>
<feature type="domain" description="PAC" evidence="23">
    <location>
        <begin position="248"/>
        <end position="302"/>
    </location>
</feature>